<accession>A0A9W9R2J6</accession>
<sequence>MLDQQCYPSKRFSGTIIRRRKSEGEAVDVYISKCKFYWAGRGLDLVELAEARGTTLRGGLTGAAPDFADRSGIKDQLDFEALPKLLKERFPFKKKEVDQTDTINKVMGMKQGTKSFEAYCEEALALKPMLVADLESLLAQRWVNPSHRGTIVNTLSVEPNVACL</sequence>
<evidence type="ECO:0000313" key="2">
    <source>
        <dbReference type="Proteomes" id="UP001147695"/>
    </source>
</evidence>
<reference evidence="1" key="1">
    <citation type="submission" date="2022-12" db="EMBL/GenBank/DDBJ databases">
        <authorList>
            <person name="Petersen C."/>
        </authorList>
    </citation>
    <scope>NUCLEOTIDE SEQUENCE</scope>
    <source>
        <strain evidence="1">IBT 35673</strain>
    </source>
</reference>
<dbReference type="AlphaFoldDB" id="A0A9W9R2J6"/>
<comment type="caution">
    <text evidence="1">The sequence shown here is derived from an EMBL/GenBank/DDBJ whole genome shotgun (WGS) entry which is preliminary data.</text>
</comment>
<gene>
    <name evidence="1" type="ORF">N7452_001537</name>
</gene>
<reference evidence="1" key="2">
    <citation type="journal article" date="2023" name="IMA Fungus">
        <title>Comparative genomic study of the Penicillium genus elucidates a diverse pangenome and 15 lateral gene transfer events.</title>
        <authorList>
            <person name="Petersen C."/>
            <person name="Sorensen T."/>
            <person name="Nielsen M.R."/>
            <person name="Sondergaard T.E."/>
            <person name="Sorensen J.L."/>
            <person name="Fitzpatrick D.A."/>
            <person name="Frisvad J.C."/>
            <person name="Nielsen K.L."/>
        </authorList>
    </citation>
    <scope>NUCLEOTIDE SEQUENCE</scope>
    <source>
        <strain evidence="1">IBT 35673</strain>
    </source>
</reference>
<name>A0A9W9R2J6_PENBR</name>
<dbReference type="Proteomes" id="UP001147695">
    <property type="component" value="Unassembled WGS sequence"/>
</dbReference>
<protein>
    <submittedName>
        <fullName evidence="1">Uncharacterized protein</fullName>
    </submittedName>
</protein>
<dbReference type="EMBL" id="JAPZBQ010000001">
    <property type="protein sequence ID" value="KAJ5352563.1"/>
    <property type="molecule type" value="Genomic_DNA"/>
</dbReference>
<proteinExistence type="predicted"/>
<organism evidence="1 2">
    <name type="scientific">Penicillium brevicompactum</name>
    <dbReference type="NCBI Taxonomy" id="5074"/>
    <lineage>
        <taxon>Eukaryota</taxon>
        <taxon>Fungi</taxon>
        <taxon>Dikarya</taxon>
        <taxon>Ascomycota</taxon>
        <taxon>Pezizomycotina</taxon>
        <taxon>Eurotiomycetes</taxon>
        <taxon>Eurotiomycetidae</taxon>
        <taxon>Eurotiales</taxon>
        <taxon>Aspergillaceae</taxon>
        <taxon>Penicillium</taxon>
    </lineage>
</organism>
<evidence type="ECO:0000313" key="1">
    <source>
        <dbReference type="EMBL" id="KAJ5352563.1"/>
    </source>
</evidence>